<sequence>MPVFDGQDGKMENMFRCGLPRGVNKKPEESANDNSQTGRTGLGNGNGGIGN</sequence>
<protein>
    <submittedName>
        <fullName evidence="2">Uncharacterized protein</fullName>
    </submittedName>
</protein>
<evidence type="ECO:0000313" key="2">
    <source>
        <dbReference type="EMBL" id="MPM86509.1"/>
    </source>
</evidence>
<comment type="caution">
    <text evidence="2">The sequence shown here is derived from an EMBL/GenBank/DDBJ whole genome shotgun (WGS) entry which is preliminary data.</text>
</comment>
<proteinExistence type="predicted"/>
<gene>
    <name evidence="2" type="ORF">SDC9_133598</name>
</gene>
<reference evidence="2" key="1">
    <citation type="submission" date="2019-08" db="EMBL/GenBank/DDBJ databases">
        <authorList>
            <person name="Kucharzyk K."/>
            <person name="Murdoch R.W."/>
            <person name="Higgins S."/>
            <person name="Loffler F."/>
        </authorList>
    </citation>
    <scope>NUCLEOTIDE SEQUENCE</scope>
</reference>
<dbReference type="AlphaFoldDB" id="A0A645DBD1"/>
<accession>A0A645DBD1</accession>
<feature type="region of interest" description="Disordered" evidence="1">
    <location>
        <begin position="1"/>
        <end position="51"/>
    </location>
</feature>
<dbReference type="EMBL" id="VSSQ01034534">
    <property type="protein sequence ID" value="MPM86509.1"/>
    <property type="molecule type" value="Genomic_DNA"/>
</dbReference>
<name>A0A645DBD1_9ZZZZ</name>
<feature type="compositionally biased region" description="Gly residues" evidence="1">
    <location>
        <begin position="40"/>
        <end position="51"/>
    </location>
</feature>
<evidence type="ECO:0000256" key="1">
    <source>
        <dbReference type="SAM" id="MobiDB-lite"/>
    </source>
</evidence>
<organism evidence="2">
    <name type="scientific">bioreactor metagenome</name>
    <dbReference type="NCBI Taxonomy" id="1076179"/>
    <lineage>
        <taxon>unclassified sequences</taxon>
        <taxon>metagenomes</taxon>
        <taxon>ecological metagenomes</taxon>
    </lineage>
</organism>